<evidence type="ECO:0000313" key="4">
    <source>
        <dbReference type="Proteomes" id="UP000490800"/>
    </source>
</evidence>
<organism evidence="3 4">
    <name type="scientific">Paenibacillus lutrae</name>
    <dbReference type="NCBI Taxonomy" id="2078573"/>
    <lineage>
        <taxon>Bacteria</taxon>
        <taxon>Bacillati</taxon>
        <taxon>Bacillota</taxon>
        <taxon>Bacilli</taxon>
        <taxon>Bacillales</taxon>
        <taxon>Paenibacillaceae</taxon>
        <taxon>Paenibacillus</taxon>
    </lineage>
</organism>
<gene>
    <name evidence="3" type="ORF">EDM21_19780</name>
</gene>
<evidence type="ECO:0000256" key="1">
    <source>
        <dbReference type="SAM" id="MobiDB-lite"/>
    </source>
</evidence>
<dbReference type="OrthoDB" id="2641850at2"/>
<proteinExistence type="predicted"/>
<evidence type="ECO:0000313" key="3">
    <source>
        <dbReference type="EMBL" id="MVP01738.1"/>
    </source>
</evidence>
<feature type="region of interest" description="Disordered" evidence="1">
    <location>
        <begin position="237"/>
        <end position="273"/>
    </location>
</feature>
<accession>A0A7X3FL67</accession>
<comment type="caution">
    <text evidence="3">The sequence shown here is derived from an EMBL/GenBank/DDBJ whole genome shotgun (WGS) entry which is preliminary data.</text>
</comment>
<dbReference type="InterPro" id="IPR041394">
    <property type="entry name" value="HEPN_Cthe2314"/>
</dbReference>
<feature type="domain" description="Cthe-2314-like HEPN" evidence="2">
    <location>
        <begin position="54"/>
        <end position="231"/>
    </location>
</feature>
<dbReference type="Pfam" id="PF18730">
    <property type="entry name" value="HEPN_Cthe2314"/>
    <property type="match status" value="1"/>
</dbReference>
<protein>
    <recommendedName>
        <fullName evidence="2">Cthe-2314-like HEPN domain-containing protein</fullName>
    </recommendedName>
</protein>
<evidence type="ECO:0000259" key="2">
    <source>
        <dbReference type="Pfam" id="PF18730"/>
    </source>
</evidence>
<dbReference type="AlphaFoldDB" id="A0A7X3FL67"/>
<name>A0A7X3FL67_9BACL</name>
<reference evidence="3 4" key="1">
    <citation type="journal article" date="2019" name="Microorganisms">
        <title>Paenibacillus lutrae sp. nov., A Chitinolytic Species Isolated from A River Otter in Castril Natural Park, Granada, Spain.</title>
        <authorList>
            <person name="Rodriguez M."/>
            <person name="Reina J.C."/>
            <person name="Bejar V."/>
            <person name="Llamas I."/>
        </authorList>
    </citation>
    <scope>NUCLEOTIDE SEQUENCE [LARGE SCALE GENOMIC DNA]</scope>
    <source>
        <strain evidence="3 4">N10</strain>
    </source>
</reference>
<dbReference type="EMBL" id="RHLK01000015">
    <property type="protein sequence ID" value="MVP01738.1"/>
    <property type="molecule type" value="Genomic_DNA"/>
</dbReference>
<dbReference type="Proteomes" id="UP000490800">
    <property type="component" value="Unassembled WGS sequence"/>
</dbReference>
<sequence>MLRMIFDEKRRVDRCDKQLEQAFTSIKHYLNKLQKDRRTEHTYEPKKLHRLYVWTQSFLDALDELEQSQYCAVRFSQHITKSYLDEMNAEELDHYRRYVYFYKNALIRLFSILDKLGYFLNDLFELKTEVIKTHFSFFTVLRRMRETGVHPALQQKLFDLKVGTKQPLEILRNQRNMEIHYVNVDMLDDLMQNHSYFGDRIGVENFRANLAELAKGYGMVCETMDLVFQYISRKAAGEHGEGKHGGNTQDGTHYRKRERSGQNNGSGARGARI</sequence>
<keyword evidence="4" id="KW-1185">Reference proteome</keyword>